<reference evidence="12 13" key="1">
    <citation type="journal article" date="2021" name="G3 (Bethesda)">
        <title>Improved contiguity of the threespine stickleback genome using long-read sequencing.</title>
        <authorList>
            <person name="Nath S."/>
            <person name="Shaw D.E."/>
            <person name="White M.A."/>
        </authorList>
    </citation>
    <scope>NUCLEOTIDE SEQUENCE [LARGE SCALE GENOMIC DNA]</scope>
    <source>
        <strain evidence="12 13">Lake Benthic</strain>
    </source>
</reference>
<keyword evidence="8" id="KW-0807">Transducer</keyword>
<keyword evidence="3 10" id="KW-0812">Transmembrane</keyword>
<dbReference type="PRINTS" id="PR00237">
    <property type="entry name" value="GPCRRHODOPSN"/>
</dbReference>
<dbReference type="Gene3D" id="1.20.1070.10">
    <property type="entry name" value="Rhodopsin 7-helix transmembrane proteins"/>
    <property type="match status" value="1"/>
</dbReference>
<dbReference type="InterPro" id="IPR017452">
    <property type="entry name" value="GPCR_Rhodpsn_7TM"/>
</dbReference>
<evidence type="ECO:0000256" key="4">
    <source>
        <dbReference type="ARBA" id="ARBA00022989"/>
    </source>
</evidence>
<evidence type="ECO:0000256" key="1">
    <source>
        <dbReference type="ARBA" id="ARBA00004651"/>
    </source>
</evidence>
<evidence type="ECO:0000313" key="13">
    <source>
        <dbReference type="Proteomes" id="UP000007635"/>
    </source>
</evidence>
<evidence type="ECO:0000256" key="2">
    <source>
        <dbReference type="ARBA" id="ARBA00022475"/>
    </source>
</evidence>
<dbReference type="Proteomes" id="UP000007635">
    <property type="component" value="Unassembled WGS sequence"/>
</dbReference>
<comment type="subcellular location">
    <subcellularLocation>
        <location evidence="1">Cell membrane</location>
        <topology evidence="1">Multi-pass membrane protein</topology>
    </subcellularLocation>
</comment>
<dbReference type="Ensembl" id="ENSGACT00000084905.1">
    <property type="protein sequence ID" value="ENSGACP00000035944.1"/>
    <property type="gene ID" value="ENSGACG00000025966.1"/>
</dbReference>
<feature type="transmembrane region" description="Helical" evidence="10">
    <location>
        <begin position="361"/>
        <end position="379"/>
    </location>
</feature>
<dbReference type="SUPFAM" id="SSF81321">
    <property type="entry name" value="Family A G protein-coupled receptor-like"/>
    <property type="match status" value="1"/>
</dbReference>
<evidence type="ECO:0000259" key="11">
    <source>
        <dbReference type="PROSITE" id="PS50262"/>
    </source>
</evidence>
<keyword evidence="4 10" id="KW-1133">Transmembrane helix</keyword>
<accession>A0AAQ4PAX0</accession>
<keyword evidence="6 10" id="KW-0472">Membrane</keyword>
<evidence type="ECO:0000256" key="5">
    <source>
        <dbReference type="ARBA" id="ARBA00023040"/>
    </source>
</evidence>
<dbReference type="InterPro" id="IPR000276">
    <property type="entry name" value="GPCR_Rhodpsn"/>
</dbReference>
<protein>
    <recommendedName>
        <fullName evidence="11">G-protein coupled receptors family 1 profile domain-containing protein</fullName>
    </recommendedName>
</protein>
<feature type="compositionally biased region" description="Basic residues" evidence="9">
    <location>
        <begin position="60"/>
        <end position="82"/>
    </location>
</feature>
<feature type="compositionally biased region" description="Basic and acidic residues" evidence="9">
    <location>
        <begin position="83"/>
        <end position="97"/>
    </location>
</feature>
<feature type="transmembrane region" description="Helical" evidence="10">
    <location>
        <begin position="227"/>
        <end position="248"/>
    </location>
</feature>
<dbReference type="GO" id="GO:0005886">
    <property type="term" value="C:plasma membrane"/>
    <property type="evidence" value="ECO:0007669"/>
    <property type="project" value="UniProtKB-SubCell"/>
</dbReference>
<dbReference type="PANTHER" id="PTHR24231:SF52">
    <property type="entry name" value="CYSTEINYL LEUKOTRIENE RECEPTOR 2-LIKE"/>
    <property type="match status" value="1"/>
</dbReference>
<feature type="transmembrane region" description="Helical" evidence="10">
    <location>
        <begin position="260"/>
        <end position="283"/>
    </location>
</feature>
<feature type="transmembrane region" description="Helical" evidence="10">
    <location>
        <begin position="310"/>
        <end position="331"/>
    </location>
</feature>
<organism evidence="12 13">
    <name type="scientific">Gasterosteus aculeatus aculeatus</name>
    <name type="common">three-spined stickleback</name>
    <dbReference type="NCBI Taxonomy" id="481459"/>
    <lineage>
        <taxon>Eukaryota</taxon>
        <taxon>Metazoa</taxon>
        <taxon>Chordata</taxon>
        <taxon>Craniata</taxon>
        <taxon>Vertebrata</taxon>
        <taxon>Euteleostomi</taxon>
        <taxon>Actinopterygii</taxon>
        <taxon>Neopterygii</taxon>
        <taxon>Teleostei</taxon>
        <taxon>Neoteleostei</taxon>
        <taxon>Acanthomorphata</taxon>
        <taxon>Eupercaria</taxon>
        <taxon>Perciformes</taxon>
        <taxon>Cottioidei</taxon>
        <taxon>Gasterosteales</taxon>
        <taxon>Gasterosteidae</taxon>
        <taxon>Gasterosteus</taxon>
    </lineage>
</organism>
<feature type="transmembrane region" description="Helical" evidence="10">
    <location>
        <begin position="399"/>
        <end position="423"/>
    </location>
</feature>
<keyword evidence="2" id="KW-1003">Cell membrane</keyword>
<feature type="region of interest" description="Disordered" evidence="9">
    <location>
        <begin position="42"/>
        <end position="97"/>
    </location>
</feature>
<keyword evidence="7" id="KW-0675">Receptor</keyword>
<evidence type="ECO:0000256" key="10">
    <source>
        <dbReference type="SAM" id="Phobius"/>
    </source>
</evidence>
<feature type="region of interest" description="Disordered" evidence="9">
    <location>
        <begin position="436"/>
        <end position="455"/>
    </location>
</feature>
<dbReference type="AlphaFoldDB" id="A0AAQ4PAX0"/>
<evidence type="ECO:0000256" key="9">
    <source>
        <dbReference type="SAM" id="MobiDB-lite"/>
    </source>
</evidence>
<evidence type="ECO:0000256" key="8">
    <source>
        <dbReference type="ARBA" id="ARBA00023224"/>
    </source>
</evidence>
<dbReference type="PANTHER" id="PTHR24231">
    <property type="entry name" value="PURINOCEPTOR-RELATED G-PROTEIN COUPLED RECEPTOR"/>
    <property type="match status" value="1"/>
</dbReference>
<evidence type="ECO:0000313" key="12">
    <source>
        <dbReference type="Ensembl" id="ENSGACP00000035944.1"/>
    </source>
</evidence>
<sequence>MLYYSTQSTRCTRSTQSTRCTVNVALFKTTWLVYIPHTHSQTHTHTLTDTHTHTDTQRHTDRHTHTHTHRHTDRHTHTHTHRHTDTHTHTHTHTDTHTHTPSLTLLMLDVCVSVSVGLSHTPMGNACNNSSVSLAACFHGDDAFKYRAYTVTYLLLFPLAILSNIGALAVFFLLGSRRSSPSSVVMMNLALSDGSFSLTLPLRLAYYFRGGVWDFPDWLCRLCVFGFYLNLYTSILFLTLLSVLRWFAVNHPLHHRAVVTPLRTLLVCLGVWLFVGVSSVPFLTDGVTIRMEIPRCFEPSSPSSWGRVLILNYVALALGFLLPFLTIIVCYSRIVLRLATRFGGGASGGVRRRTAQRSLRLVAAVTATFLLCFLPYHVIRTLHLHAVCGGWDCGATVTLQRAVVVTLCLAASNSVVNPLLYYYSTRTFRNHMRNAHSSLQRRGSTRPPPGPGQQEELHLTTFLHRDRLSSRNQSVMSHQKATC</sequence>
<keyword evidence="13" id="KW-1185">Reference proteome</keyword>
<evidence type="ECO:0000256" key="6">
    <source>
        <dbReference type="ARBA" id="ARBA00023136"/>
    </source>
</evidence>
<feature type="domain" description="G-protein coupled receptors family 1 profile" evidence="11">
    <location>
        <begin position="163"/>
        <end position="421"/>
    </location>
</feature>
<dbReference type="PRINTS" id="PR01157">
    <property type="entry name" value="P2YPURNOCPTR"/>
</dbReference>
<feature type="transmembrane region" description="Helical" evidence="10">
    <location>
        <begin position="153"/>
        <end position="174"/>
    </location>
</feature>
<reference evidence="12" key="2">
    <citation type="submission" date="2025-08" db="UniProtKB">
        <authorList>
            <consortium name="Ensembl"/>
        </authorList>
    </citation>
    <scope>IDENTIFICATION</scope>
</reference>
<dbReference type="PROSITE" id="PS50262">
    <property type="entry name" value="G_PROTEIN_RECEP_F1_2"/>
    <property type="match status" value="1"/>
</dbReference>
<reference evidence="12" key="3">
    <citation type="submission" date="2025-09" db="UniProtKB">
        <authorList>
            <consortium name="Ensembl"/>
        </authorList>
    </citation>
    <scope>IDENTIFICATION</scope>
</reference>
<evidence type="ECO:0000256" key="3">
    <source>
        <dbReference type="ARBA" id="ARBA00022692"/>
    </source>
</evidence>
<dbReference type="GeneTree" id="ENSGT01150000286937"/>
<keyword evidence="5" id="KW-0297">G-protein coupled receptor</keyword>
<dbReference type="GO" id="GO:0004930">
    <property type="term" value="F:G protein-coupled receptor activity"/>
    <property type="evidence" value="ECO:0007669"/>
    <property type="project" value="UniProtKB-KW"/>
</dbReference>
<proteinExistence type="predicted"/>
<name>A0AAQ4PAX0_GASAC</name>
<feature type="compositionally biased region" description="Basic and acidic residues" evidence="9">
    <location>
        <begin position="46"/>
        <end position="59"/>
    </location>
</feature>
<evidence type="ECO:0000256" key="7">
    <source>
        <dbReference type="ARBA" id="ARBA00023170"/>
    </source>
</evidence>
<dbReference type="Pfam" id="PF00001">
    <property type="entry name" value="7tm_1"/>
    <property type="match status" value="1"/>
</dbReference>